<protein>
    <submittedName>
        <fullName evidence="2">Uncharacterized protein</fullName>
    </submittedName>
</protein>
<dbReference type="Pfam" id="PF10336">
    <property type="entry name" value="DUF2420"/>
    <property type="match status" value="1"/>
</dbReference>
<feature type="compositionally biased region" description="Basic and acidic residues" evidence="1">
    <location>
        <begin position="203"/>
        <end position="212"/>
    </location>
</feature>
<reference evidence="3" key="1">
    <citation type="submission" date="2016-02" db="EMBL/GenBank/DDBJ databases">
        <title>Comparative genomics of biotechnologically important yeasts.</title>
        <authorList>
            <consortium name="DOE Joint Genome Institute"/>
            <person name="Riley R."/>
            <person name="Haridas S."/>
            <person name="Wolfe K.H."/>
            <person name="Lopes M.R."/>
            <person name="Hittinger C.T."/>
            <person name="Goker M."/>
            <person name="Salamov A."/>
            <person name="Wisecaver J."/>
            <person name="Long T.M."/>
            <person name="Aerts A.L."/>
            <person name="Barry K."/>
            <person name="Choi C."/>
            <person name="Clum A."/>
            <person name="Coughlan A.Y."/>
            <person name="Deshpande S."/>
            <person name="Douglass A.P."/>
            <person name="Hanson S.J."/>
            <person name="Klenk H.-P."/>
            <person name="Labutti K."/>
            <person name="Lapidus A."/>
            <person name="Lindquist E."/>
            <person name="Lipzen A."/>
            <person name="Meier-Kolthoff J.P."/>
            <person name="Ohm R.A."/>
            <person name="Otillar R.P."/>
            <person name="Pangilinan J."/>
            <person name="Peng Y."/>
            <person name="Rokas A."/>
            <person name="Rosa C.A."/>
            <person name="Scheuner C."/>
            <person name="Sibirny A.A."/>
            <person name="Slot J.C."/>
            <person name="Stielow J.B."/>
            <person name="Sun H."/>
            <person name="Kurtzman C.P."/>
            <person name="Blackwell M."/>
            <person name="Jeffries T.W."/>
            <person name="Grigoriev I.V."/>
        </authorList>
    </citation>
    <scope>NUCLEOTIDE SEQUENCE [LARGE SCALE GENOMIC DNA]</scope>
    <source>
        <strain evidence="3">NRRL Y-17796</strain>
    </source>
</reference>
<feature type="region of interest" description="Disordered" evidence="1">
    <location>
        <begin position="15"/>
        <end position="44"/>
    </location>
</feature>
<keyword evidence="3" id="KW-1185">Reference proteome</keyword>
<feature type="region of interest" description="Disordered" evidence="1">
    <location>
        <begin position="370"/>
        <end position="425"/>
    </location>
</feature>
<dbReference type="AlphaFoldDB" id="A0A1E4TIY0"/>
<feature type="compositionally biased region" description="Polar residues" evidence="1">
    <location>
        <begin position="383"/>
        <end position="415"/>
    </location>
</feature>
<feature type="region of interest" description="Disordered" evidence="1">
    <location>
        <begin position="508"/>
        <end position="544"/>
    </location>
</feature>
<accession>A0A1E4TIY0</accession>
<dbReference type="EMBL" id="KV453841">
    <property type="protein sequence ID" value="ODV91712.1"/>
    <property type="molecule type" value="Genomic_DNA"/>
</dbReference>
<gene>
    <name evidence="2" type="ORF">CANCADRAFT_42351</name>
</gene>
<sequence>MLVLDDDLDRGVYSDIDVEMGSTPSNDDDLEMDDSPIGQENTENDIEYLSDSMTPINEDYLEEETRKEEGQVVDETLNDAFQTKYEPAETNIDDLDPVLDTEHDSVPDVATDVPYADQFDAPHTPDSGEPETIPDAAPATPGESPSNSIEPEVLEHAEPDNTKTTVEPAATAEKVASINNDDTLLPVEPTADDAAPDLEHNNQHDIISDSRPAEQSPDPNYENSVNQDIPIIITLHNTTKHLFPTSDVFITEDLSLANSSLLTLFQVCRASFDVSSVDDELVLLAAPLGLEICEDDMACNEMILFDLLDLFYELRSNDLKKNVQSVDVFEIHLSIRKRVAAKYNIVADLARNGEGLSSIAAAVSALLGESRSPKSPKLSPSLFTDTPDTNNPSDIPKLDQSNISGSPNLSGSHESSPAAIPDDDTAPVIEVSPALDADTSNLDTHLHPEVEEPSSVVSDNLYTSEQVEEVIDFEETAISQSSPIVTEPEARDETSTSFYKEAVEVPNSSYLDVDPSDLDTDIPNTRKRSFNSASPEPKRVATGS</sequence>
<dbReference type="OrthoDB" id="2507795at2759"/>
<evidence type="ECO:0000313" key="2">
    <source>
        <dbReference type="EMBL" id="ODV91712.1"/>
    </source>
</evidence>
<feature type="compositionally biased region" description="Low complexity" evidence="1">
    <location>
        <begin position="370"/>
        <end position="382"/>
    </location>
</feature>
<dbReference type="InterPro" id="IPR018822">
    <property type="entry name" value="UPF0646"/>
</dbReference>
<name>A0A1E4TIY0_9ASCO</name>
<proteinExistence type="predicted"/>
<dbReference type="Proteomes" id="UP000095023">
    <property type="component" value="Unassembled WGS sequence"/>
</dbReference>
<feature type="region of interest" description="Disordered" evidence="1">
    <location>
        <begin position="81"/>
        <end position="198"/>
    </location>
</feature>
<evidence type="ECO:0000313" key="3">
    <source>
        <dbReference type="Proteomes" id="UP000095023"/>
    </source>
</evidence>
<organism evidence="2 3">
    <name type="scientific">Tortispora caseinolytica NRRL Y-17796</name>
    <dbReference type="NCBI Taxonomy" id="767744"/>
    <lineage>
        <taxon>Eukaryota</taxon>
        <taxon>Fungi</taxon>
        <taxon>Dikarya</taxon>
        <taxon>Ascomycota</taxon>
        <taxon>Saccharomycotina</taxon>
        <taxon>Trigonopsidomycetes</taxon>
        <taxon>Trigonopsidales</taxon>
        <taxon>Trigonopsidaceae</taxon>
        <taxon>Tortispora</taxon>
    </lineage>
</organism>
<evidence type="ECO:0000256" key="1">
    <source>
        <dbReference type="SAM" id="MobiDB-lite"/>
    </source>
</evidence>
<feature type="region of interest" description="Disordered" evidence="1">
    <location>
        <begin position="203"/>
        <end position="222"/>
    </location>
</feature>